<evidence type="ECO:0000256" key="1">
    <source>
        <dbReference type="ARBA" id="ARBA00023015"/>
    </source>
</evidence>
<accession>A0ABD6P964</accession>
<dbReference type="SUPFAM" id="SSF48498">
    <property type="entry name" value="Tetracyclin repressor-like, C-terminal domain"/>
    <property type="match status" value="1"/>
</dbReference>
<feature type="domain" description="HTH tetR-type" evidence="5">
    <location>
        <begin position="43"/>
        <end position="103"/>
    </location>
</feature>
<evidence type="ECO:0000313" key="6">
    <source>
        <dbReference type="EMBL" id="OBG46529.1"/>
    </source>
</evidence>
<keyword evidence="1" id="KW-0805">Transcription regulation</keyword>
<dbReference type="EMBL" id="LZIT01000017">
    <property type="protein sequence ID" value="OBG46529.1"/>
    <property type="molecule type" value="Genomic_DNA"/>
</dbReference>
<evidence type="ECO:0000256" key="2">
    <source>
        <dbReference type="ARBA" id="ARBA00023125"/>
    </source>
</evidence>
<evidence type="ECO:0000259" key="5">
    <source>
        <dbReference type="PROSITE" id="PS50977"/>
    </source>
</evidence>
<dbReference type="InterPro" id="IPR001647">
    <property type="entry name" value="HTH_TetR"/>
</dbReference>
<gene>
    <name evidence="6" type="ORF">A5672_07870</name>
</gene>
<evidence type="ECO:0000313" key="7">
    <source>
        <dbReference type="Proteomes" id="UP000092086"/>
    </source>
</evidence>
<comment type="caution">
    <text evidence="6">The sequence shown here is derived from an EMBL/GenBank/DDBJ whole genome shotgun (WGS) entry which is preliminary data.</text>
</comment>
<dbReference type="InterPro" id="IPR050109">
    <property type="entry name" value="HTH-type_TetR-like_transc_reg"/>
</dbReference>
<dbReference type="Pfam" id="PF00440">
    <property type="entry name" value="TetR_N"/>
    <property type="match status" value="1"/>
</dbReference>
<dbReference type="Gene3D" id="1.10.357.10">
    <property type="entry name" value="Tetracycline Repressor, domain 2"/>
    <property type="match status" value="1"/>
</dbReference>
<dbReference type="InterPro" id="IPR009057">
    <property type="entry name" value="Homeodomain-like_sf"/>
</dbReference>
<dbReference type="GO" id="GO:0003677">
    <property type="term" value="F:DNA binding"/>
    <property type="evidence" value="ECO:0007669"/>
    <property type="project" value="UniProtKB-UniRule"/>
</dbReference>
<proteinExistence type="predicted"/>
<evidence type="ECO:0000256" key="4">
    <source>
        <dbReference type="PROSITE-ProRule" id="PRU00335"/>
    </source>
</evidence>
<dbReference type="GO" id="GO:0006355">
    <property type="term" value="P:regulation of DNA-templated transcription"/>
    <property type="evidence" value="ECO:0007669"/>
    <property type="project" value="UniProtKB-ARBA"/>
</dbReference>
<dbReference type="PROSITE" id="PS50977">
    <property type="entry name" value="HTH_TETR_2"/>
    <property type="match status" value="1"/>
</dbReference>
<feature type="DNA-binding region" description="H-T-H motif" evidence="4">
    <location>
        <begin position="66"/>
        <end position="85"/>
    </location>
</feature>
<sequence length="247" mass="27305">MKTRVFTGRSRFSRTDYGGTYAPVTHMSNPAVPARRNKLAPDPDVRCAILTAASSSMHDHGVRGLSIAAVLERAQLSTRAFYRHFESKDQLVAAVFLELARLETQRLRARMAGAADPVEAVVAWVDGRLELAFGEGGDHGRRRLTLEAHSKAFSSPEMTAPAYSAILEPLIEQLERGLQLGVFEDIVPTTAAKSIHGVVWAGTQRQWATHRWDRTVVRDRALRFCLRGLGVSSQTIEQVTRRETAAS</sequence>
<name>A0ABD6P964_9MYCO</name>
<dbReference type="Proteomes" id="UP000092086">
    <property type="component" value="Unassembled WGS sequence"/>
</dbReference>
<dbReference type="PANTHER" id="PTHR30055">
    <property type="entry name" value="HTH-TYPE TRANSCRIPTIONAL REGULATOR RUTR"/>
    <property type="match status" value="1"/>
</dbReference>
<reference evidence="6 7" key="1">
    <citation type="submission" date="2016-06" db="EMBL/GenBank/DDBJ databases">
        <authorList>
            <person name="Sutton G."/>
            <person name="Brinkac L."/>
            <person name="Sanka R."/>
            <person name="Adams M."/>
            <person name="Lau E."/>
            <person name="Sam S."/>
            <person name="Sreng N."/>
            <person name="Him V."/>
            <person name="Kerleguer A."/>
            <person name="Cheng S."/>
        </authorList>
    </citation>
    <scope>NUCLEOTIDE SEQUENCE [LARGE SCALE GENOMIC DNA]</scope>
    <source>
        <strain evidence="6 7">E2978</strain>
    </source>
</reference>
<dbReference type="InterPro" id="IPR023772">
    <property type="entry name" value="DNA-bd_HTH_TetR-type_CS"/>
</dbReference>
<dbReference type="PROSITE" id="PS01081">
    <property type="entry name" value="HTH_TETR_1"/>
    <property type="match status" value="1"/>
</dbReference>
<keyword evidence="2 4" id="KW-0238">DNA-binding</keyword>
<dbReference type="PANTHER" id="PTHR30055:SF234">
    <property type="entry name" value="HTH-TYPE TRANSCRIPTIONAL REGULATOR BETI"/>
    <property type="match status" value="1"/>
</dbReference>
<dbReference type="InterPro" id="IPR036271">
    <property type="entry name" value="Tet_transcr_reg_TetR-rel_C_sf"/>
</dbReference>
<evidence type="ECO:0000256" key="3">
    <source>
        <dbReference type="ARBA" id="ARBA00023163"/>
    </source>
</evidence>
<dbReference type="AlphaFoldDB" id="A0ABD6P964"/>
<protein>
    <submittedName>
        <fullName evidence="6">TetR family transcriptional regulator</fullName>
    </submittedName>
</protein>
<keyword evidence="3" id="KW-0804">Transcription</keyword>
<dbReference type="SUPFAM" id="SSF46689">
    <property type="entry name" value="Homeodomain-like"/>
    <property type="match status" value="1"/>
</dbReference>
<dbReference type="PRINTS" id="PR00455">
    <property type="entry name" value="HTHTETR"/>
</dbReference>
<organism evidence="6 7">
    <name type="scientific">Mycobacterium alsense</name>
    <dbReference type="NCBI Taxonomy" id="324058"/>
    <lineage>
        <taxon>Bacteria</taxon>
        <taxon>Bacillati</taxon>
        <taxon>Actinomycetota</taxon>
        <taxon>Actinomycetes</taxon>
        <taxon>Mycobacteriales</taxon>
        <taxon>Mycobacteriaceae</taxon>
        <taxon>Mycobacterium</taxon>
    </lineage>
</organism>